<dbReference type="EC" id="2.7.1.71" evidence="7"/>
<comment type="caution">
    <text evidence="7">Lacks conserved residue(s) required for the propagation of feature annotation.</text>
</comment>
<evidence type="ECO:0000256" key="5">
    <source>
        <dbReference type="ARBA" id="ARBA00022840"/>
    </source>
</evidence>
<dbReference type="PANTHER" id="PTHR21087">
    <property type="entry name" value="SHIKIMATE KINASE"/>
    <property type="match status" value="1"/>
</dbReference>
<keyword evidence="6 7" id="KW-0057">Aromatic amino acid biosynthesis</keyword>
<protein>
    <recommendedName>
        <fullName evidence="7">Shikimate kinase</fullName>
        <shortName evidence="7">SK</shortName>
        <ecNumber evidence="7">2.7.1.71</ecNumber>
    </recommendedName>
</protein>
<keyword evidence="1 7" id="KW-0028">Amino-acid biosynthesis</keyword>
<dbReference type="GO" id="GO:0000287">
    <property type="term" value="F:magnesium ion binding"/>
    <property type="evidence" value="ECO:0007669"/>
    <property type="project" value="UniProtKB-UniRule"/>
</dbReference>
<feature type="binding site" evidence="7">
    <location>
        <position position="87"/>
    </location>
    <ligand>
        <name>substrate</name>
    </ligand>
</feature>
<feature type="binding site" evidence="7">
    <location>
        <position position="42"/>
    </location>
    <ligand>
        <name>substrate</name>
    </ligand>
</feature>
<comment type="catalytic activity">
    <reaction evidence="7">
        <text>shikimate + ATP = 3-phosphoshikimate + ADP + H(+)</text>
        <dbReference type="Rhea" id="RHEA:13121"/>
        <dbReference type="ChEBI" id="CHEBI:15378"/>
        <dbReference type="ChEBI" id="CHEBI:30616"/>
        <dbReference type="ChEBI" id="CHEBI:36208"/>
        <dbReference type="ChEBI" id="CHEBI:145989"/>
        <dbReference type="ChEBI" id="CHEBI:456216"/>
        <dbReference type="EC" id="2.7.1.71"/>
    </reaction>
</comment>
<keyword evidence="7" id="KW-0963">Cytoplasm</keyword>
<comment type="subunit">
    <text evidence="7">Monomer.</text>
</comment>
<evidence type="ECO:0000256" key="2">
    <source>
        <dbReference type="ARBA" id="ARBA00022679"/>
    </source>
</evidence>
<evidence type="ECO:0000256" key="3">
    <source>
        <dbReference type="ARBA" id="ARBA00022741"/>
    </source>
</evidence>
<dbReference type="RefSeq" id="WP_024739345.1">
    <property type="nucleotide sequence ID" value="NZ_JAINVB010000001.1"/>
</dbReference>
<dbReference type="PANTHER" id="PTHR21087:SF16">
    <property type="entry name" value="SHIKIMATE KINASE 1, CHLOROPLASTIC"/>
    <property type="match status" value="1"/>
</dbReference>
<keyword evidence="3 7" id="KW-0547">Nucleotide-binding</keyword>
<evidence type="ECO:0000256" key="4">
    <source>
        <dbReference type="ARBA" id="ARBA00022777"/>
    </source>
</evidence>
<gene>
    <name evidence="7" type="primary">aroK</name>
    <name evidence="8" type="ORF">K5I21_20855</name>
</gene>
<keyword evidence="7" id="KW-0460">Magnesium</keyword>
<evidence type="ECO:0000256" key="7">
    <source>
        <dbReference type="HAMAP-Rule" id="MF_00109"/>
    </source>
</evidence>
<keyword evidence="2 7" id="KW-0808">Transferase</keyword>
<feature type="binding site" evidence="7">
    <location>
        <begin position="20"/>
        <end position="25"/>
    </location>
    <ligand>
        <name>ATP</name>
        <dbReference type="ChEBI" id="CHEBI:30616"/>
    </ligand>
</feature>
<dbReference type="InterPro" id="IPR000623">
    <property type="entry name" value="Shikimate_kinase/TSH1"/>
</dbReference>
<dbReference type="Gene3D" id="3.40.50.300">
    <property type="entry name" value="P-loop containing nucleotide triphosphate hydrolases"/>
    <property type="match status" value="1"/>
</dbReference>
<comment type="similarity">
    <text evidence="7">Belongs to the shikimate kinase family.</text>
</comment>
<evidence type="ECO:0000313" key="8">
    <source>
        <dbReference type="EMBL" id="MCK0088272.1"/>
    </source>
</evidence>
<dbReference type="HAMAP" id="MF_00109">
    <property type="entry name" value="Shikimate_kinase"/>
    <property type="match status" value="1"/>
</dbReference>
<dbReference type="EMBL" id="JAINVB010000001">
    <property type="protein sequence ID" value="MCK0088272.1"/>
    <property type="molecule type" value="Genomic_DNA"/>
</dbReference>
<keyword evidence="7" id="KW-0479">Metal-binding</keyword>
<dbReference type="Proteomes" id="UP001203136">
    <property type="component" value="Unassembled WGS sequence"/>
</dbReference>
<dbReference type="CDD" id="cd00464">
    <property type="entry name" value="SK"/>
    <property type="match status" value="1"/>
</dbReference>
<dbReference type="GO" id="GO:0004765">
    <property type="term" value="F:shikimate kinase activity"/>
    <property type="evidence" value="ECO:0007669"/>
    <property type="project" value="UniProtKB-UniRule"/>
</dbReference>
<keyword evidence="4 7" id="KW-0418">Kinase</keyword>
<sequence>MKDNTKDSRKNNITLIGMPAAGKSTVGVLLAKRLGYSFIDVDIVIQEEEGKLLKEIIKEQGLDGFMEVENRVNAGLRANWAVIAPGGSVIYGKEAMENLKSLGPVVYLKISYEELCSRLGDVVDRGVVLKEGMTLEELYNERVSYFERYADIIIDEEGKELGAVVDELREIMEKKGLRS</sequence>
<comment type="pathway">
    <text evidence="7">Metabolic intermediate biosynthesis; chorismate biosynthesis; chorismate from D-erythrose 4-phosphate and phosphoenolpyruvate: step 5/7.</text>
</comment>
<dbReference type="GO" id="GO:0009073">
    <property type="term" value="P:aromatic amino acid family biosynthetic process"/>
    <property type="evidence" value="ECO:0007669"/>
    <property type="project" value="UniProtKB-KW"/>
</dbReference>
<dbReference type="Pfam" id="PF01202">
    <property type="entry name" value="SKI"/>
    <property type="match status" value="1"/>
</dbReference>
<dbReference type="GO" id="GO:0009423">
    <property type="term" value="P:chorismate biosynthetic process"/>
    <property type="evidence" value="ECO:0007669"/>
    <property type="project" value="UniProtKB-UniRule"/>
</dbReference>
<evidence type="ECO:0000256" key="1">
    <source>
        <dbReference type="ARBA" id="ARBA00022605"/>
    </source>
</evidence>
<dbReference type="PRINTS" id="PR01100">
    <property type="entry name" value="SHIKIMTKNASE"/>
</dbReference>
<name>A0AAW5F8Q2_CLOSY</name>
<dbReference type="InterPro" id="IPR027417">
    <property type="entry name" value="P-loop_NTPase"/>
</dbReference>
<feature type="binding site" evidence="7">
    <location>
        <position position="24"/>
    </location>
    <ligand>
        <name>Mg(2+)</name>
        <dbReference type="ChEBI" id="CHEBI:18420"/>
    </ligand>
</feature>
<feature type="binding site" evidence="7">
    <location>
        <position position="142"/>
    </location>
    <ligand>
        <name>substrate</name>
    </ligand>
</feature>
<comment type="cofactor">
    <cofactor evidence="7">
        <name>Mg(2+)</name>
        <dbReference type="ChEBI" id="CHEBI:18420"/>
    </cofactor>
    <text evidence="7">Binds 1 Mg(2+) ion per subunit.</text>
</comment>
<feature type="binding site" evidence="7">
    <location>
        <position position="125"/>
    </location>
    <ligand>
        <name>ATP</name>
        <dbReference type="ChEBI" id="CHEBI:30616"/>
    </ligand>
</feature>
<dbReference type="InterPro" id="IPR031322">
    <property type="entry name" value="Shikimate/glucono_kinase"/>
</dbReference>
<comment type="subcellular location">
    <subcellularLocation>
        <location evidence="7">Cytoplasm</location>
    </subcellularLocation>
</comment>
<keyword evidence="5 7" id="KW-0067">ATP-binding</keyword>
<comment type="caution">
    <text evidence="8">The sequence shown here is derived from an EMBL/GenBank/DDBJ whole genome shotgun (WGS) entry which is preliminary data.</text>
</comment>
<dbReference type="SUPFAM" id="SSF52540">
    <property type="entry name" value="P-loop containing nucleoside triphosphate hydrolases"/>
    <property type="match status" value="1"/>
</dbReference>
<evidence type="ECO:0000313" key="9">
    <source>
        <dbReference type="Proteomes" id="UP001203136"/>
    </source>
</evidence>
<evidence type="ECO:0000256" key="6">
    <source>
        <dbReference type="ARBA" id="ARBA00023141"/>
    </source>
</evidence>
<dbReference type="GO" id="GO:0008652">
    <property type="term" value="P:amino acid biosynthetic process"/>
    <property type="evidence" value="ECO:0007669"/>
    <property type="project" value="UniProtKB-KW"/>
</dbReference>
<dbReference type="GO" id="GO:0005524">
    <property type="term" value="F:ATP binding"/>
    <property type="evidence" value="ECO:0007669"/>
    <property type="project" value="UniProtKB-UniRule"/>
</dbReference>
<organism evidence="8 9">
    <name type="scientific">Clostridium symbiosum</name>
    <name type="common">Bacteroides symbiosus</name>
    <dbReference type="NCBI Taxonomy" id="1512"/>
    <lineage>
        <taxon>Bacteria</taxon>
        <taxon>Bacillati</taxon>
        <taxon>Bacillota</taxon>
        <taxon>Clostridia</taxon>
        <taxon>Lachnospirales</taxon>
        <taxon>Lachnospiraceae</taxon>
        <taxon>Otoolea</taxon>
    </lineage>
</organism>
<dbReference type="AlphaFoldDB" id="A0AAW5F8Q2"/>
<accession>A0AAW5F8Q2</accession>
<reference evidence="8" key="1">
    <citation type="journal article" date="2022" name="Cell Host Microbe">
        <title>Colonization of the live biotherapeutic product VE303 and modulation of the microbiota and metabolites in healthy volunteers.</title>
        <authorList>
            <person name="Dsouza M."/>
            <person name="Menon R."/>
            <person name="Crossette E."/>
            <person name="Bhattarai S.K."/>
            <person name="Schneider J."/>
            <person name="Kim Y.G."/>
            <person name="Reddy S."/>
            <person name="Caballero S."/>
            <person name="Felix C."/>
            <person name="Cornacchione L."/>
            <person name="Hendrickson J."/>
            <person name="Watson A.R."/>
            <person name="Minot S.S."/>
            <person name="Greenfield N."/>
            <person name="Schopf L."/>
            <person name="Szabady R."/>
            <person name="Patarroyo J."/>
            <person name="Smith W."/>
            <person name="Harrison P."/>
            <person name="Kuijper E.J."/>
            <person name="Kelly C.P."/>
            <person name="Olle B."/>
            <person name="Bobilev D."/>
            <person name="Silber J.L."/>
            <person name="Bucci V."/>
            <person name="Roberts B."/>
            <person name="Faith J."/>
            <person name="Norman J.M."/>
        </authorList>
    </citation>
    <scope>NUCLEOTIDE SEQUENCE</scope>
    <source>
        <strain evidence="8">VE303-04</strain>
    </source>
</reference>
<dbReference type="GO" id="GO:0005829">
    <property type="term" value="C:cytosol"/>
    <property type="evidence" value="ECO:0007669"/>
    <property type="project" value="TreeGrafter"/>
</dbReference>
<proteinExistence type="inferred from homology"/>
<comment type="function">
    <text evidence="7">Catalyzes the specific phosphorylation of the 3-hydroxyl group of shikimic acid using ATP as a cosubstrate.</text>
</comment>